<sequence>MAPVTRRPGERFLRFMLRRKPCYIIMLLEWLTVVLQIAAIVIAIKRRNAEAEELEAVRSAMRKRDEDLKNSFPLWHCQYELPPSRVDDYDLRMCASVTHQFRPRAFAKQRTHTPNCADNIYSVPCYTDISIVNVDQSPSKVSSCVGLNGVWMPDALISSNAKILAARISSKRLIKQVRRDVFSADLIMKCPRCRVTSEYYEIEHENKNMCARQLETIEDGWPSEVQFCDDRERRKFDIDRGVYCSPSTES</sequence>
<gene>
    <name evidence="2" type="ORF">TCNE_LOCUS15339</name>
</gene>
<keyword evidence="1" id="KW-0812">Transmembrane</keyword>
<feature type="transmembrane region" description="Helical" evidence="1">
    <location>
        <begin position="21"/>
        <end position="44"/>
    </location>
</feature>
<proteinExistence type="predicted"/>
<dbReference type="AlphaFoldDB" id="A0A183V3L9"/>
<protein>
    <submittedName>
        <fullName evidence="4">Expressed conserved protein</fullName>
    </submittedName>
</protein>
<evidence type="ECO:0000313" key="3">
    <source>
        <dbReference type="Proteomes" id="UP000050794"/>
    </source>
</evidence>
<organism evidence="3 4">
    <name type="scientific">Toxocara canis</name>
    <name type="common">Canine roundworm</name>
    <dbReference type="NCBI Taxonomy" id="6265"/>
    <lineage>
        <taxon>Eukaryota</taxon>
        <taxon>Metazoa</taxon>
        <taxon>Ecdysozoa</taxon>
        <taxon>Nematoda</taxon>
        <taxon>Chromadorea</taxon>
        <taxon>Rhabditida</taxon>
        <taxon>Spirurina</taxon>
        <taxon>Ascaridomorpha</taxon>
        <taxon>Ascaridoidea</taxon>
        <taxon>Toxocaridae</taxon>
        <taxon>Toxocara</taxon>
    </lineage>
</organism>
<keyword evidence="3" id="KW-1185">Reference proteome</keyword>
<reference evidence="2 3" key="2">
    <citation type="submission" date="2018-11" db="EMBL/GenBank/DDBJ databases">
        <authorList>
            <consortium name="Pathogen Informatics"/>
        </authorList>
    </citation>
    <scope>NUCLEOTIDE SEQUENCE [LARGE SCALE GENOMIC DNA]</scope>
</reference>
<name>A0A183V3L9_TOXCA</name>
<accession>A0A183V3L9</accession>
<evidence type="ECO:0000313" key="4">
    <source>
        <dbReference type="WBParaSite" id="TCNE_0001534001-mRNA-1"/>
    </source>
</evidence>
<keyword evidence="1" id="KW-0472">Membrane</keyword>
<reference evidence="4" key="1">
    <citation type="submission" date="2016-06" db="UniProtKB">
        <authorList>
            <consortium name="WormBaseParasite"/>
        </authorList>
    </citation>
    <scope>IDENTIFICATION</scope>
</reference>
<dbReference type="EMBL" id="UYWY01022791">
    <property type="protein sequence ID" value="VDM46660.1"/>
    <property type="molecule type" value="Genomic_DNA"/>
</dbReference>
<keyword evidence="1" id="KW-1133">Transmembrane helix</keyword>
<evidence type="ECO:0000313" key="2">
    <source>
        <dbReference type="EMBL" id="VDM46660.1"/>
    </source>
</evidence>
<evidence type="ECO:0000256" key="1">
    <source>
        <dbReference type="SAM" id="Phobius"/>
    </source>
</evidence>
<dbReference type="Proteomes" id="UP000050794">
    <property type="component" value="Unassembled WGS sequence"/>
</dbReference>
<dbReference type="WBParaSite" id="TCNE_0001534001-mRNA-1">
    <property type="protein sequence ID" value="TCNE_0001534001-mRNA-1"/>
    <property type="gene ID" value="TCNE_0001534001"/>
</dbReference>